<protein>
    <submittedName>
        <fullName evidence="2">Uncharacterized protein</fullName>
    </submittedName>
</protein>
<comment type="caution">
    <text evidence="2">The sequence shown here is derived from an EMBL/GenBank/DDBJ whole genome shotgun (WGS) entry which is preliminary data.</text>
</comment>
<evidence type="ECO:0000313" key="3">
    <source>
        <dbReference type="Proteomes" id="UP000283383"/>
    </source>
</evidence>
<dbReference type="AlphaFoldDB" id="A0A420JAW5"/>
<feature type="compositionally biased region" description="Basic and acidic residues" evidence="1">
    <location>
        <begin position="1"/>
        <end position="13"/>
    </location>
</feature>
<organism evidence="2 3">
    <name type="scientific">Golovinomyces cichoracearum</name>
    <dbReference type="NCBI Taxonomy" id="62708"/>
    <lineage>
        <taxon>Eukaryota</taxon>
        <taxon>Fungi</taxon>
        <taxon>Dikarya</taxon>
        <taxon>Ascomycota</taxon>
        <taxon>Pezizomycotina</taxon>
        <taxon>Leotiomycetes</taxon>
        <taxon>Erysiphales</taxon>
        <taxon>Erysiphaceae</taxon>
        <taxon>Golovinomyces</taxon>
    </lineage>
</organism>
<name>A0A420JAW5_9PEZI</name>
<feature type="region of interest" description="Disordered" evidence="1">
    <location>
        <begin position="1"/>
        <end position="35"/>
    </location>
</feature>
<proteinExistence type="predicted"/>
<evidence type="ECO:0000313" key="2">
    <source>
        <dbReference type="EMBL" id="RKF83882.1"/>
    </source>
</evidence>
<dbReference type="Proteomes" id="UP000283383">
    <property type="component" value="Unassembled WGS sequence"/>
</dbReference>
<reference evidence="2 3" key="1">
    <citation type="journal article" date="2018" name="BMC Genomics">
        <title>Comparative genome analyses reveal sequence features reflecting distinct modes of host-adaptation between dicot and monocot powdery mildew.</title>
        <authorList>
            <person name="Wu Y."/>
            <person name="Ma X."/>
            <person name="Pan Z."/>
            <person name="Kale S.D."/>
            <person name="Song Y."/>
            <person name="King H."/>
            <person name="Zhang Q."/>
            <person name="Presley C."/>
            <person name="Deng X."/>
            <person name="Wei C.I."/>
            <person name="Xiao S."/>
        </authorList>
    </citation>
    <scope>NUCLEOTIDE SEQUENCE [LARGE SCALE GENOMIC DNA]</scope>
    <source>
        <strain evidence="2">UMSG3</strain>
    </source>
</reference>
<evidence type="ECO:0000256" key="1">
    <source>
        <dbReference type="SAM" id="MobiDB-lite"/>
    </source>
</evidence>
<gene>
    <name evidence="2" type="ORF">GcM3_006015</name>
</gene>
<accession>A0A420JAW5</accession>
<sequence length="99" mass="11489">MAEIKRSTRKEEIQSGCGIFGRDSSTVSRPPPRKGIVKKTKRYAIFLMNHVKKGEVPWTQWYCCHVVNGFECEKENHRIHKNCKNCKHRVCENCIKGAL</sequence>
<keyword evidence="3" id="KW-1185">Reference proteome</keyword>
<dbReference type="EMBL" id="MCBQ01000685">
    <property type="protein sequence ID" value="RKF83882.1"/>
    <property type="molecule type" value="Genomic_DNA"/>
</dbReference>